<name>A0A9P5X6Q7_9AGAR</name>
<organism evidence="1 2">
    <name type="scientific">Macrolepiota fuliginosa MF-IS2</name>
    <dbReference type="NCBI Taxonomy" id="1400762"/>
    <lineage>
        <taxon>Eukaryota</taxon>
        <taxon>Fungi</taxon>
        <taxon>Dikarya</taxon>
        <taxon>Basidiomycota</taxon>
        <taxon>Agaricomycotina</taxon>
        <taxon>Agaricomycetes</taxon>
        <taxon>Agaricomycetidae</taxon>
        <taxon>Agaricales</taxon>
        <taxon>Agaricineae</taxon>
        <taxon>Agaricaceae</taxon>
        <taxon>Macrolepiota</taxon>
    </lineage>
</organism>
<dbReference type="EMBL" id="MU151354">
    <property type="protein sequence ID" value="KAF9444704.1"/>
    <property type="molecule type" value="Genomic_DNA"/>
</dbReference>
<proteinExistence type="predicted"/>
<accession>A0A9P5X6Q7</accession>
<reference evidence="1" key="1">
    <citation type="submission" date="2020-11" db="EMBL/GenBank/DDBJ databases">
        <authorList>
            <consortium name="DOE Joint Genome Institute"/>
            <person name="Ahrendt S."/>
            <person name="Riley R."/>
            <person name="Andreopoulos W."/>
            <person name="Labutti K."/>
            <person name="Pangilinan J."/>
            <person name="Ruiz-Duenas F.J."/>
            <person name="Barrasa J.M."/>
            <person name="Sanchez-Garcia M."/>
            <person name="Camarero S."/>
            <person name="Miyauchi S."/>
            <person name="Serrano A."/>
            <person name="Linde D."/>
            <person name="Babiker R."/>
            <person name="Drula E."/>
            <person name="Ayuso-Fernandez I."/>
            <person name="Pacheco R."/>
            <person name="Padilla G."/>
            <person name="Ferreira P."/>
            <person name="Barriuso J."/>
            <person name="Kellner H."/>
            <person name="Castanera R."/>
            <person name="Alfaro M."/>
            <person name="Ramirez L."/>
            <person name="Pisabarro A.G."/>
            <person name="Kuo A."/>
            <person name="Tritt A."/>
            <person name="Lipzen A."/>
            <person name="He G."/>
            <person name="Yan M."/>
            <person name="Ng V."/>
            <person name="Cullen D."/>
            <person name="Martin F."/>
            <person name="Rosso M.-N."/>
            <person name="Henrissat B."/>
            <person name="Hibbett D."/>
            <person name="Martinez A.T."/>
            <person name="Grigoriev I.V."/>
        </authorList>
    </citation>
    <scope>NUCLEOTIDE SEQUENCE</scope>
    <source>
        <strain evidence="1">MF-IS2</strain>
    </source>
</reference>
<dbReference type="AlphaFoldDB" id="A0A9P5X6Q7"/>
<evidence type="ECO:0000313" key="2">
    <source>
        <dbReference type="Proteomes" id="UP000807342"/>
    </source>
</evidence>
<evidence type="ECO:0000313" key="1">
    <source>
        <dbReference type="EMBL" id="KAF9444704.1"/>
    </source>
</evidence>
<protein>
    <submittedName>
        <fullName evidence="1">Uncharacterized protein</fullName>
    </submittedName>
</protein>
<dbReference type="Proteomes" id="UP000807342">
    <property type="component" value="Unassembled WGS sequence"/>
</dbReference>
<keyword evidence="2" id="KW-1185">Reference proteome</keyword>
<sequence length="187" mass="20767">MSAHASFTILLIPGVRKAGSCYMWSSPLLVGSGIAAHKELGANRHFYSLSKKYRGGKYFSVTGFLYCAGLYSNTHTNWRSAFVLLWKSIIRVTEVESIEARWHPQHQTCHQATRQQASDHSIQKDGEKDVFIDYDGDLSGGITGEDEFPDGRLRAWPVVFGVSMDNGNHGGHFIGSPWGIESSTSER</sequence>
<gene>
    <name evidence="1" type="ORF">P691DRAFT_786329</name>
</gene>
<comment type="caution">
    <text evidence="1">The sequence shown here is derived from an EMBL/GenBank/DDBJ whole genome shotgun (WGS) entry which is preliminary data.</text>
</comment>